<name>A0ABW9QUW7_9ACTN</name>
<gene>
    <name evidence="2" type="ORF">GHK86_13145</name>
</gene>
<proteinExistence type="predicted"/>
<protein>
    <submittedName>
        <fullName evidence="2">Uncharacterized protein</fullName>
    </submittedName>
</protein>
<dbReference type="Proteomes" id="UP000437736">
    <property type="component" value="Unassembled WGS sequence"/>
</dbReference>
<keyword evidence="3" id="KW-1185">Reference proteome</keyword>
<keyword evidence="1" id="KW-1133">Transmembrane helix</keyword>
<organism evidence="2 3">
    <name type="scientific">Acidiferrimicrobium australe</name>
    <dbReference type="NCBI Taxonomy" id="2664430"/>
    <lineage>
        <taxon>Bacteria</taxon>
        <taxon>Bacillati</taxon>
        <taxon>Actinomycetota</taxon>
        <taxon>Acidimicrobiia</taxon>
        <taxon>Acidimicrobiales</taxon>
        <taxon>Acidimicrobiaceae</taxon>
        <taxon>Acidiferrimicrobium</taxon>
    </lineage>
</organism>
<keyword evidence="1" id="KW-0472">Membrane</keyword>
<keyword evidence="1" id="KW-0812">Transmembrane</keyword>
<evidence type="ECO:0000256" key="1">
    <source>
        <dbReference type="SAM" id="Phobius"/>
    </source>
</evidence>
<feature type="transmembrane region" description="Helical" evidence="1">
    <location>
        <begin position="21"/>
        <end position="41"/>
    </location>
</feature>
<evidence type="ECO:0000313" key="2">
    <source>
        <dbReference type="EMBL" id="MST33660.1"/>
    </source>
</evidence>
<comment type="caution">
    <text evidence="2">The sequence shown here is derived from an EMBL/GenBank/DDBJ whole genome shotgun (WGS) entry which is preliminary data.</text>
</comment>
<dbReference type="EMBL" id="WJHE01000679">
    <property type="protein sequence ID" value="MST33660.1"/>
    <property type="molecule type" value="Genomic_DNA"/>
</dbReference>
<feature type="non-terminal residue" evidence="2">
    <location>
        <position position="73"/>
    </location>
</feature>
<reference evidence="2 3" key="1">
    <citation type="submission" date="2019-11" db="EMBL/GenBank/DDBJ databases">
        <title>Acidiferrimicrobium australis gen. nov., sp. nov., an acidophilic and obligately heterotrophic, member of the Actinobacteria that catalyses dissimilatory oxido- reduction of iron isolated from metal-rich acidic water in Chile.</title>
        <authorList>
            <person name="Gonzalez D."/>
            <person name="Huber K."/>
            <person name="Hedrich S."/>
            <person name="Rojas-Villalobos C."/>
            <person name="Quatrini R."/>
            <person name="Dinamarca M.A."/>
            <person name="Schwarz A."/>
            <person name="Canales C."/>
            <person name="Nancucheo I."/>
        </authorList>
    </citation>
    <scope>NUCLEOTIDE SEQUENCE [LARGE SCALE GENOMIC DNA]</scope>
    <source>
        <strain evidence="2 3">USS-CCA1</strain>
    </source>
</reference>
<evidence type="ECO:0000313" key="3">
    <source>
        <dbReference type="Proteomes" id="UP000437736"/>
    </source>
</evidence>
<accession>A0ABW9QUW7</accession>
<sequence length="73" mass="7414">MSPAARGAAPRRLVHGLVRTLEVLLATAIGVGGVYGGLHLYDTLQRHPGAARTGGRAAHVAPRQVASAAVHAS</sequence>